<gene>
    <name evidence="1" type="ORF">HMPREF0551_1013</name>
</gene>
<evidence type="ECO:0000313" key="1">
    <source>
        <dbReference type="EMBL" id="EFV95525.1"/>
    </source>
</evidence>
<dbReference type="Proteomes" id="UP000011021">
    <property type="component" value="Unassembled WGS sequence"/>
</dbReference>
<protein>
    <submittedName>
        <fullName evidence="1">Uncharacterized protein</fullName>
    </submittedName>
</protein>
<dbReference type="SUPFAM" id="SSF69618">
    <property type="entry name" value="HemD-like"/>
    <property type="match status" value="1"/>
</dbReference>
<name>E7RW42_9BURK</name>
<organism evidence="1 2">
    <name type="scientific">Lautropia mirabilis ATCC 51599</name>
    <dbReference type="NCBI Taxonomy" id="887898"/>
    <lineage>
        <taxon>Bacteria</taxon>
        <taxon>Pseudomonadati</taxon>
        <taxon>Pseudomonadota</taxon>
        <taxon>Betaproteobacteria</taxon>
        <taxon>Burkholderiales</taxon>
        <taxon>Burkholderiaceae</taxon>
        <taxon>Lautropia</taxon>
    </lineage>
</organism>
<sequence length="299" mass="32496">MPEASGTRAASDGAPPIPNLILTQDDASAAEWRALLEPAGLVSCHWPAFQIEALSDADILAAFDSGAEGVVLPSPAAVRVVAQALQRGGRRWPSAVWAGLPGAGSAHAFTRHFGTGPRLLVPPPPYQDAAHLARLVLCLQPLPQRIVVLNRPDGRREWAGVLQDAGVQVDWQPAYQARWCTAAPAGFMEAWQGWQAAAPDAEVSEPLAMQDPDEADEDTALSRGPHWLIGSASVLRTVAGWLATLPPRLAHFAVHRPVWLPHPRLIEAARNLGFDSPRVYHDRQQLIERLQSEEFRSKR</sequence>
<dbReference type="GO" id="GO:0033014">
    <property type="term" value="P:tetrapyrrole biosynthetic process"/>
    <property type="evidence" value="ECO:0007669"/>
    <property type="project" value="InterPro"/>
</dbReference>
<dbReference type="STRING" id="887898.HMPREF0551_1013"/>
<dbReference type="HOGENOM" id="CLU_929979_0_0_4"/>
<keyword evidence="2" id="KW-1185">Reference proteome</keyword>
<reference evidence="1 2" key="1">
    <citation type="submission" date="2010-12" db="EMBL/GenBank/DDBJ databases">
        <authorList>
            <person name="Muzny D."/>
            <person name="Qin X."/>
            <person name="Deng J."/>
            <person name="Jiang H."/>
            <person name="Liu Y."/>
            <person name="Qu J."/>
            <person name="Song X.-Z."/>
            <person name="Zhang L."/>
            <person name="Thornton R."/>
            <person name="Coyle M."/>
            <person name="Francisco L."/>
            <person name="Jackson L."/>
            <person name="Javaid M."/>
            <person name="Korchina V."/>
            <person name="Kovar C."/>
            <person name="Mata R."/>
            <person name="Mathew T."/>
            <person name="Ngo R."/>
            <person name="Nguyen L."/>
            <person name="Nguyen N."/>
            <person name="Okwuonu G."/>
            <person name="Ongeri F."/>
            <person name="Pham C."/>
            <person name="Simmons D."/>
            <person name="Wilczek-Boney K."/>
            <person name="Hale W."/>
            <person name="Jakkamsetti A."/>
            <person name="Pham P."/>
            <person name="Ruth R."/>
            <person name="San Lucas F."/>
            <person name="Warren J."/>
            <person name="Zhang J."/>
            <person name="Zhao Z."/>
            <person name="Zhou C."/>
            <person name="Zhu D."/>
            <person name="Lee S."/>
            <person name="Bess C."/>
            <person name="Blankenburg K."/>
            <person name="Forbes L."/>
            <person name="Fu Q."/>
            <person name="Gubbala S."/>
            <person name="Hirani K."/>
            <person name="Jayaseelan J.C."/>
            <person name="Lara F."/>
            <person name="Munidasa M."/>
            <person name="Palculict T."/>
            <person name="Patil S."/>
            <person name="Pu L.-L."/>
            <person name="Saada N."/>
            <person name="Tang L."/>
            <person name="Weissenberger G."/>
            <person name="Zhu Y."/>
            <person name="Hemphill L."/>
            <person name="Shang Y."/>
            <person name="Youmans B."/>
            <person name="Ayvaz T."/>
            <person name="Ross M."/>
            <person name="Santibanez J."/>
            <person name="Aqrawi P."/>
            <person name="Gross S."/>
            <person name="Joshi V."/>
            <person name="Fowler G."/>
            <person name="Nazareth L."/>
            <person name="Reid J."/>
            <person name="Worley K."/>
            <person name="Petrosino J."/>
            <person name="Highlander S."/>
            <person name="Gibbs R."/>
        </authorList>
    </citation>
    <scope>NUCLEOTIDE SEQUENCE [LARGE SCALE GENOMIC DNA]</scope>
    <source>
        <strain evidence="1 2">ATCC 51599</strain>
    </source>
</reference>
<dbReference type="GO" id="GO:0004852">
    <property type="term" value="F:uroporphyrinogen-III synthase activity"/>
    <property type="evidence" value="ECO:0007669"/>
    <property type="project" value="InterPro"/>
</dbReference>
<proteinExistence type="predicted"/>
<dbReference type="Gene3D" id="3.40.50.10090">
    <property type="match status" value="2"/>
</dbReference>
<comment type="caution">
    <text evidence="1">The sequence shown here is derived from an EMBL/GenBank/DDBJ whole genome shotgun (WGS) entry which is preliminary data.</text>
</comment>
<accession>E7RW42</accession>
<evidence type="ECO:0000313" key="2">
    <source>
        <dbReference type="Proteomes" id="UP000011021"/>
    </source>
</evidence>
<dbReference type="RefSeq" id="WP_005673223.1">
    <property type="nucleotide sequence ID" value="NZ_CP146288.1"/>
</dbReference>
<dbReference type="EMBL" id="AEQP01000003">
    <property type="protein sequence ID" value="EFV95525.1"/>
    <property type="molecule type" value="Genomic_DNA"/>
</dbReference>
<dbReference type="InterPro" id="IPR036108">
    <property type="entry name" value="4pyrrol_syn_uPrphyn_synt_sf"/>
</dbReference>
<dbReference type="AlphaFoldDB" id="E7RW42"/>